<dbReference type="GO" id="GO:0004820">
    <property type="term" value="F:glycine-tRNA ligase activity"/>
    <property type="evidence" value="ECO:0007669"/>
    <property type="project" value="UniProtKB-EC"/>
</dbReference>
<dbReference type="AlphaFoldDB" id="A0A3B0S069"/>
<comment type="catalytic activity">
    <reaction evidence="10">
        <text>tRNA(Gly) + glycine + ATP = glycyl-tRNA(Gly) + AMP + diphosphate</text>
        <dbReference type="Rhea" id="RHEA:16013"/>
        <dbReference type="Rhea" id="RHEA-COMP:9664"/>
        <dbReference type="Rhea" id="RHEA-COMP:9683"/>
        <dbReference type="ChEBI" id="CHEBI:30616"/>
        <dbReference type="ChEBI" id="CHEBI:33019"/>
        <dbReference type="ChEBI" id="CHEBI:57305"/>
        <dbReference type="ChEBI" id="CHEBI:78442"/>
        <dbReference type="ChEBI" id="CHEBI:78522"/>
        <dbReference type="ChEBI" id="CHEBI:456215"/>
        <dbReference type="EC" id="6.1.1.14"/>
    </reaction>
</comment>
<dbReference type="GO" id="GO:0006426">
    <property type="term" value="P:glycyl-tRNA aminoacylation"/>
    <property type="evidence" value="ECO:0007669"/>
    <property type="project" value="InterPro"/>
</dbReference>
<feature type="domain" description="DALR anticodon binding" evidence="12">
    <location>
        <begin position="606"/>
        <end position="706"/>
    </location>
</feature>
<evidence type="ECO:0000256" key="8">
    <source>
        <dbReference type="ARBA" id="ARBA00022917"/>
    </source>
</evidence>
<keyword evidence="8" id="KW-0648">Protein biosynthesis</keyword>
<evidence type="ECO:0000256" key="2">
    <source>
        <dbReference type="ARBA" id="ARBA00008226"/>
    </source>
</evidence>
<comment type="subcellular location">
    <subcellularLocation>
        <location evidence="1">Cytoplasm</location>
    </subcellularLocation>
</comment>
<keyword evidence="6" id="KW-0547">Nucleotide-binding</keyword>
<evidence type="ECO:0000256" key="9">
    <source>
        <dbReference type="ARBA" id="ARBA00023146"/>
    </source>
</evidence>
<dbReference type="NCBIfam" id="TIGR00211">
    <property type="entry name" value="glyS"/>
    <property type="match status" value="1"/>
</dbReference>
<dbReference type="InterPro" id="IPR006194">
    <property type="entry name" value="Gly-tRNA-synth_heterodimer"/>
</dbReference>
<evidence type="ECO:0000259" key="12">
    <source>
        <dbReference type="Pfam" id="PF05746"/>
    </source>
</evidence>
<dbReference type="InterPro" id="IPR008909">
    <property type="entry name" value="DALR_anticod-bd"/>
</dbReference>
<evidence type="ECO:0000256" key="4">
    <source>
        <dbReference type="ARBA" id="ARBA00022490"/>
    </source>
</evidence>
<dbReference type="EMBL" id="UOEE01000179">
    <property type="protein sequence ID" value="VAV94226.1"/>
    <property type="molecule type" value="Genomic_DNA"/>
</dbReference>
<protein>
    <recommendedName>
        <fullName evidence="3">glycine--tRNA ligase</fullName>
        <ecNumber evidence="3">6.1.1.14</ecNumber>
    </recommendedName>
</protein>
<dbReference type="GO" id="GO:0006420">
    <property type="term" value="P:arginyl-tRNA aminoacylation"/>
    <property type="evidence" value="ECO:0007669"/>
    <property type="project" value="InterPro"/>
</dbReference>
<dbReference type="EC" id="6.1.1.14" evidence="3"/>
<feature type="region of interest" description="Disordered" evidence="11">
    <location>
        <begin position="413"/>
        <end position="437"/>
    </location>
</feature>
<evidence type="ECO:0000313" key="13">
    <source>
        <dbReference type="EMBL" id="VAV94226.1"/>
    </source>
</evidence>
<evidence type="ECO:0000256" key="11">
    <source>
        <dbReference type="SAM" id="MobiDB-lite"/>
    </source>
</evidence>
<dbReference type="PANTHER" id="PTHR30075:SF2">
    <property type="entry name" value="GLYCINE--TRNA LIGASE, CHLOROPLASTIC_MITOCHONDRIAL 2"/>
    <property type="match status" value="1"/>
</dbReference>
<keyword evidence="7" id="KW-0067">ATP-binding</keyword>
<evidence type="ECO:0000256" key="7">
    <source>
        <dbReference type="ARBA" id="ARBA00022840"/>
    </source>
</evidence>
<comment type="similarity">
    <text evidence="2">Belongs to the class-II aminoacyl-tRNA synthetase family.</text>
</comment>
<dbReference type="SUPFAM" id="SSF109604">
    <property type="entry name" value="HD-domain/PDEase-like"/>
    <property type="match status" value="1"/>
</dbReference>
<dbReference type="Pfam" id="PF05746">
    <property type="entry name" value="DALR_1"/>
    <property type="match status" value="1"/>
</dbReference>
<dbReference type="GO" id="GO:0004814">
    <property type="term" value="F:arginine-tRNA ligase activity"/>
    <property type="evidence" value="ECO:0007669"/>
    <property type="project" value="InterPro"/>
</dbReference>
<proteinExistence type="inferred from homology"/>
<keyword evidence="5 13" id="KW-0436">Ligase</keyword>
<evidence type="ECO:0000256" key="6">
    <source>
        <dbReference type="ARBA" id="ARBA00022741"/>
    </source>
</evidence>
<dbReference type="Pfam" id="PF02092">
    <property type="entry name" value="tRNA_synt_2f"/>
    <property type="match status" value="2"/>
</dbReference>
<evidence type="ECO:0000256" key="10">
    <source>
        <dbReference type="ARBA" id="ARBA00047937"/>
    </source>
</evidence>
<name>A0A3B0S069_9ZZZZ</name>
<dbReference type="HAMAP" id="MF_00255">
    <property type="entry name" value="Gly_tRNA_synth_beta"/>
    <property type="match status" value="1"/>
</dbReference>
<keyword evidence="4" id="KW-0963">Cytoplasm</keyword>
<evidence type="ECO:0000256" key="1">
    <source>
        <dbReference type="ARBA" id="ARBA00004496"/>
    </source>
</evidence>
<organism evidence="13">
    <name type="scientific">hydrothermal vent metagenome</name>
    <dbReference type="NCBI Taxonomy" id="652676"/>
    <lineage>
        <taxon>unclassified sequences</taxon>
        <taxon>metagenomes</taxon>
        <taxon>ecological metagenomes</taxon>
    </lineage>
</organism>
<dbReference type="PRINTS" id="PR01045">
    <property type="entry name" value="TRNASYNTHGB"/>
</dbReference>
<evidence type="ECO:0000256" key="5">
    <source>
        <dbReference type="ARBA" id="ARBA00022598"/>
    </source>
</evidence>
<evidence type="ECO:0000256" key="3">
    <source>
        <dbReference type="ARBA" id="ARBA00012829"/>
    </source>
</evidence>
<dbReference type="PROSITE" id="PS50861">
    <property type="entry name" value="AA_TRNA_LIGASE_II_GLYAB"/>
    <property type="match status" value="2"/>
</dbReference>
<accession>A0A3B0S069</accession>
<dbReference type="GO" id="GO:0005829">
    <property type="term" value="C:cytosol"/>
    <property type="evidence" value="ECO:0007669"/>
    <property type="project" value="TreeGrafter"/>
</dbReference>
<keyword evidence="9 13" id="KW-0030">Aminoacyl-tRNA synthetase</keyword>
<reference evidence="13" key="1">
    <citation type="submission" date="2018-06" db="EMBL/GenBank/DDBJ databases">
        <authorList>
            <person name="Zhirakovskaya E."/>
        </authorList>
    </citation>
    <scope>NUCLEOTIDE SEQUENCE</scope>
</reference>
<dbReference type="GO" id="GO:0005524">
    <property type="term" value="F:ATP binding"/>
    <property type="evidence" value="ECO:0007669"/>
    <property type="project" value="UniProtKB-KW"/>
</dbReference>
<gene>
    <name evidence="13" type="ORF">MNBD_ALPHA06-204</name>
</gene>
<dbReference type="InterPro" id="IPR015944">
    <property type="entry name" value="Gly-tRNA-synth_bsu"/>
</dbReference>
<dbReference type="PANTHER" id="PTHR30075">
    <property type="entry name" value="GLYCYL-TRNA SYNTHETASE"/>
    <property type="match status" value="1"/>
</dbReference>
<sequence length="717" mass="77303">MAELLLEIFSEEIPARMQNKAAADLQRLLGKALTEAGFAFTDVQSFAGPRRLTLVIADLPAKSPDITEQRKGPRVGAPEQAVAGFLRGAGVASLDECEQCEDKKGKYWVANLHKPGQSAADILAQNIPKIMASFPWPKSMKWGSGSFRWVRPLHGIVCLLDGKIVSFEVAGIKSGNQIFGHRIMGPGPFSVSSFADYRQQLEGAGHVMLDAAQRKTRITEQIEQLCKTNKLTLVEDAALLDEVAGLAEWPVVLLGEMDETFLDLPPEVITLSMAKHQKYFSVNNAKTNKLAPNFLVVANLDAPDGGTAITAGNARVLSARLADARHFWDMDRAQTLESRVDALRDVVFHQKLGSVYDKAERVAKLARELAAKVGADPDLAERAAWLAKADLTTQMVVEFTSLQGVMGRYYALADGSPPPSLRPTSPTKGGGKEGKDSIYGSSSTLVGEVAAQPTEGGLSSLPTESVTQIANAIRDHYKPQGPTDITPTEPVSIAVALADKLDTLVGFWAIDEKPTGSKDPYALRRAALGVIRILLENGVRMPIPAQLSEFVFDRLKVHLREQGIRHDLIDAVLTPGADDLMAIVARVEALSAFLATPDGEQLLAGTKRAANIVKAEEKKQKQKIEGEVNPDLFTATEEKALYKALQTAAAKAAKAIDAENYTAAMAALAPLRGPIDAFFEAVMVNDNDPKVRQNRLALLSGIRAALTPVADFDKIAG</sequence>